<reference evidence="1 2" key="1">
    <citation type="submission" date="2018-11" db="EMBL/GenBank/DDBJ databases">
        <authorList>
            <consortium name="Pathogen Informatics"/>
        </authorList>
    </citation>
    <scope>NUCLEOTIDE SEQUENCE [LARGE SCALE GENOMIC DNA]</scope>
</reference>
<proteinExistence type="predicted"/>
<protein>
    <submittedName>
        <fullName evidence="1">Uncharacterized protein</fullName>
    </submittedName>
</protein>
<keyword evidence="2" id="KW-1185">Reference proteome</keyword>
<organism evidence="1 2">
    <name type="scientific">Cylicostephanus goldi</name>
    <name type="common">Nematode worm</name>
    <dbReference type="NCBI Taxonomy" id="71465"/>
    <lineage>
        <taxon>Eukaryota</taxon>
        <taxon>Metazoa</taxon>
        <taxon>Ecdysozoa</taxon>
        <taxon>Nematoda</taxon>
        <taxon>Chromadorea</taxon>
        <taxon>Rhabditida</taxon>
        <taxon>Rhabditina</taxon>
        <taxon>Rhabditomorpha</taxon>
        <taxon>Strongyloidea</taxon>
        <taxon>Strongylidae</taxon>
        <taxon>Cylicostephanus</taxon>
    </lineage>
</organism>
<dbReference type="Proteomes" id="UP000271889">
    <property type="component" value="Unassembled WGS sequence"/>
</dbReference>
<dbReference type="AlphaFoldDB" id="A0A3P6UP81"/>
<evidence type="ECO:0000313" key="1">
    <source>
        <dbReference type="EMBL" id="VDK81048.1"/>
    </source>
</evidence>
<accession>A0A3P6UP81</accession>
<sequence length="102" mass="11537">MMTELNNLQQDLIQSNGRLQITPDDATILAGKRLMTDLKKSDNVHHSVAAKSLKSKIDEIEHLASLPQKEAELSKINAENEERCRMLEEHAEGVNRFAFHNS</sequence>
<gene>
    <name evidence="1" type="ORF">CGOC_LOCUS7779</name>
</gene>
<evidence type="ECO:0000313" key="2">
    <source>
        <dbReference type="Proteomes" id="UP000271889"/>
    </source>
</evidence>
<dbReference type="EMBL" id="UYRV01027486">
    <property type="protein sequence ID" value="VDK81048.1"/>
    <property type="molecule type" value="Genomic_DNA"/>
</dbReference>
<dbReference type="OrthoDB" id="5859883at2759"/>
<name>A0A3P6UP81_CYLGO</name>